<dbReference type="Pfam" id="PF14450">
    <property type="entry name" value="FtsA"/>
    <property type="match status" value="1"/>
</dbReference>
<dbReference type="GO" id="GO:0032153">
    <property type="term" value="C:cell division site"/>
    <property type="evidence" value="ECO:0007669"/>
    <property type="project" value="UniProtKB-UniRule"/>
</dbReference>
<name>A0A2S7IK64_9BACT</name>
<proteinExistence type="inferred from homology"/>
<feature type="region of interest" description="Disordered" evidence="6">
    <location>
        <begin position="410"/>
        <end position="481"/>
    </location>
</feature>
<dbReference type="GO" id="GO:0043093">
    <property type="term" value="P:FtsZ-dependent cytokinesis"/>
    <property type="evidence" value="ECO:0007669"/>
    <property type="project" value="UniProtKB-UniRule"/>
</dbReference>
<dbReference type="HAMAP" id="MF_02033">
    <property type="entry name" value="FtsA"/>
    <property type="match status" value="1"/>
</dbReference>
<comment type="caution">
    <text evidence="8">The sequence shown here is derived from an EMBL/GenBank/DDBJ whole genome shotgun (WGS) entry which is preliminary data.</text>
</comment>
<organism evidence="8 9">
    <name type="scientific">Siphonobacter curvatus</name>
    <dbReference type="NCBI Taxonomy" id="2094562"/>
    <lineage>
        <taxon>Bacteria</taxon>
        <taxon>Pseudomonadati</taxon>
        <taxon>Bacteroidota</taxon>
        <taxon>Cytophagia</taxon>
        <taxon>Cytophagales</taxon>
        <taxon>Cytophagaceae</taxon>
        <taxon>Siphonobacter</taxon>
    </lineage>
</organism>
<comment type="similarity">
    <text evidence="5">Belongs to the FtsA/MreB family.</text>
</comment>
<comment type="function">
    <text evidence="5">Cell division protein that is involved in the assembly of the Z ring. May serve as a membrane anchor for the Z ring.</text>
</comment>
<keyword evidence="3 5" id="KW-0472">Membrane</keyword>
<dbReference type="AlphaFoldDB" id="A0A2S7IK64"/>
<dbReference type="GO" id="GO:0009898">
    <property type="term" value="C:cytoplasmic side of plasma membrane"/>
    <property type="evidence" value="ECO:0007669"/>
    <property type="project" value="UniProtKB-UniRule"/>
</dbReference>
<evidence type="ECO:0000256" key="6">
    <source>
        <dbReference type="SAM" id="MobiDB-lite"/>
    </source>
</evidence>
<gene>
    <name evidence="5 8" type="primary">ftsA</name>
    <name evidence="8" type="ORF">C5O19_00245</name>
</gene>
<comment type="subunit">
    <text evidence="5">Self-interacts. Interacts with FtsZ.</text>
</comment>
<dbReference type="RefSeq" id="WP_104709406.1">
    <property type="nucleotide sequence ID" value="NZ_PTRA01000001.1"/>
</dbReference>
<keyword evidence="1 5" id="KW-1003">Cell membrane</keyword>
<evidence type="ECO:0000256" key="5">
    <source>
        <dbReference type="HAMAP-Rule" id="MF_02033"/>
    </source>
</evidence>
<evidence type="ECO:0000256" key="1">
    <source>
        <dbReference type="ARBA" id="ARBA00022475"/>
    </source>
</evidence>
<feature type="domain" description="SHS2" evidence="7">
    <location>
        <begin position="6"/>
        <end position="205"/>
    </location>
</feature>
<dbReference type="InterPro" id="IPR043129">
    <property type="entry name" value="ATPase_NBD"/>
</dbReference>
<comment type="subcellular location">
    <subcellularLocation>
        <location evidence="5">Cell membrane</location>
        <topology evidence="5">Peripheral membrane protein</topology>
        <orientation evidence="5">Cytoplasmic side</orientation>
    </subcellularLocation>
    <text evidence="5">Localizes to the Z ring in an FtsZ-dependent manner. Targeted to the membrane through a conserved C-terminal amphipathic helix.</text>
</comment>
<feature type="compositionally biased region" description="Basic and acidic residues" evidence="6">
    <location>
        <begin position="460"/>
        <end position="472"/>
    </location>
</feature>
<dbReference type="Pfam" id="PF02491">
    <property type="entry name" value="SHS2_FTSA"/>
    <property type="match status" value="1"/>
</dbReference>
<sequence>MEKKIVCGIDVGTTKVCVVIGQQDHDEKLDVRGVSRVEFKDKKFKNLVTKGAILNPDFVSKFIKKALAEAIEQAGVTPNQYFISVASHQVACIPKISDISRDYVSEGDEVRHDDLQRLLGSVGRTKIDGSAILHVLPQEYSVDGDSEEHYHIVGVTGTHLRGKFQVITMPLKPLSTLLKSLDWAGLSNIPPKHVYLASLASTMAVLSDEEKEHGAILVDIGAGKTDVVIVQGELVRYVASFPVGGKAITKDIEIGCDVSENVAEDLKLRFGTATHKEVRLNEVVAVPNVLESLPPKNVSLKNVAVIIEARVKDIATFVAAVVRHAGFERKIKTGIVLTGGGARLDSIQEVFRSVTGMHVQVGRPNQGFNKQKPETTNNLSYATALGLVRLGFRSLDPRDELYESLVSVPSPIQAPVPTRPHTYTTSQHHSPVPSNGSNGSNGSYTNGNNGHTPRPPEPPRNPETKEPTKEPEPQTEPEQEWKWWRLRMDLNSWYKAIFRDEFESRNGQRPDGWEPKTV</sequence>
<dbReference type="InterPro" id="IPR050696">
    <property type="entry name" value="FtsA/MreB"/>
</dbReference>
<feature type="compositionally biased region" description="Polar residues" evidence="6">
    <location>
        <begin position="421"/>
        <end position="433"/>
    </location>
</feature>
<evidence type="ECO:0000313" key="8">
    <source>
        <dbReference type="EMBL" id="PQA58153.1"/>
    </source>
</evidence>
<protein>
    <recommendedName>
        <fullName evidence="5">Cell division protein FtsA</fullName>
    </recommendedName>
</protein>
<dbReference type="OrthoDB" id="9768127at2"/>
<dbReference type="InterPro" id="IPR020823">
    <property type="entry name" value="Cell_div_FtsA"/>
</dbReference>
<evidence type="ECO:0000259" key="7">
    <source>
        <dbReference type="SMART" id="SM00842"/>
    </source>
</evidence>
<keyword evidence="2 5" id="KW-0132">Cell division</keyword>
<keyword evidence="4 5" id="KW-0131">Cell cycle</keyword>
<keyword evidence="9" id="KW-1185">Reference proteome</keyword>
<evidence type="ECO:0000313" key="9">
    <source>
        <dbReference type="Proteomes" id="UP000239590"/>
    </source>
</evidence>
<evidence type="ECO:0000256" key="2">
    <source>
        <dbReference type="ARBA" id="ARBA00022618"/>
    </source>
</evidence>
<dbReference type="Gene3D" id="3.30.420.40">
    <property type="match status" value="2"/>
</dbReference>
<dbReference type="Proteomes" id="UP000239590">
    <property type="component" value="Unassembled WGS sequence"/>
</dbReference>
<dbReference type="PANTHER" id="PTHR32432:SF4">
    <property type="entry name" value="CELL DIVISION PROTEIN FTSA"/>
    <property type="match status" value="1"/>
</dbReference>
<reference evidence="9" key="1">
    <citation type="submission" date="2018-02" db="EMBL/GenBank/DDBJ databases">
        <title>Genome sequencing of Solimonas sp. HR-BB.</title>
        <authorList>
            <person name="Lee Y."/>
            <person name="Jeon C.O."/>
        </authorList>
    </citation>
    <scope>NUCLEOTIDE SEQUENCE [LARGE SCALE GENOMIC DNA]</scope>
    <source>
        <strain evidence="9">HR-U</strain>
    </source>
</reference>
<dbReference type="NCBIfam" id="TIGR01174">
    <property type="entry name" value="ftsA"/>
    <property type="match status" value="1"/>
</dbReference>
<evidence type="ECO:0000256" key="4">
    <source>
        <dbReference type="ARBA" id="ARBA00023306"/>
    </source>
</evidence>
<dbReference type="InterPro" id="IPR003494">
    <property type="entry name" value="SHS2_FtsA"/>
</dbReference>
<dbReference type="SUPFAM" id="SSF53067">
    <property type="entry name" value="Actin-like ATPase domain"/>
    <property type="match status" value="2"/>
</dbReference>
<feature type="compositionally biased region" description="Low complexity" evidence="6">
    <location>
        <begin position="434"/>
        <end position="452"/>
    </location>
</feature>
<accession>A0A2S7IK64</accession>
<dbReference type="EMBL" id="PTRA01000001">
    <property type="protein sequence ID" value="PQA58153.1"/>
    <property type="molecule type" value="Genomic_DNA"/>
</dbReference>
<dbReference type="SMART" id="SM00842">
    <property type="entry name" value="FtsA"/>
    <property type="match status" value="1"/>
</dbReference>
<evidence type="ECO:0000256" key="3">
    <source>
        <dbReference type="ARBA" id="ARBA00023136"/>
    </source>
</evidence>
<dbReference type="PANTHER" id="PTHR32432">
    <property type="entry name" value="CELL DIVISION PROTEIN FTSA-RELATED"/>
    <property type="match status" value="1"/>
</dbReference>
<dbReference type="CDD" id="cd24048">
    <property type="entry name" value="ASKHA_NBD_FtsA"/>
    <property type="match status" value="1"/>
</dbReference>